<evidence type="ECO:0000256" key="6">
    <source>
        <dbReference type="ARBA" id="ARBA00037937"/>
    </source>
</evidence>
<organism evidence="9 10">
    <name type="scientific">Dechloromonas agitata</name>
    <dbReference type="NCBI Taxonomy" id="73030"/>
    <lineage>
        <taxon>Bacteria</taxon>
        <taxon>Pseudomonadati</taxon>
        <taxon>Pseudomonadota</taxon>
        <taxon>Betaproteobacteria</taxon>
        <taxon>Rhodocyclales</taxon>
        <taxon>Azonexaceae</taxon>
        <taxon>Dechloromonas</taxon>
    </lineage>
</organism>
<keyword evidence="8" id="KW-0732">Signal</keyword>
<dbReference type="PANTHER" id="PTHR38766:SF1">
    <property type="entry name" value="FLAGELLAR PROTEIN FLIO"/>
    <property type="match status" value="1"/>
</dbReference>
<comment type="similarity">
    <text evidence="6 7">Belongs to the FliO/MopB family.</text>
</comment>
<accession>A0A930BTE0</accession>
<comment type="caution">
    <text evidence="9">The sequence shown here is derived from an EMBL/GenBank/DDBJ whole genome shotgun (WGS) entry which is preliminary data.</text>
</comment>
<dbReference type="GO" id="GO:0005886">
    <property type="term" value="C:plasma membrane"/>
    <property type="evidence" value="ECO:0007669"/>
    <property type="project" value="UniProtKB-SubCell"/>
</dbReference>
<dbReference type="Proteomes" id="UP000718593">
    <property type="component" value="Unassembled WGS sequence"/>
</dbReference>
<dbReference type="PANTHER" id="PTHR38766">
    <property type="entry name" value="FLAGELLAR PROTEIN FLIO"/>
    <property type="match status" value="1"/>
</dbReference>
<evidence type="ECO:0000256" key="3">
    <source>
        <dbReference type="ARBA" id="ARBA00022989"/>
    </source>
</evidence>
<evidence type="ECO:0000256" key="5">
    <source>
        <dbReference type="ARBA" id="ARBA00023143"/>
    </source>
</evidence>
<keyword evidence="9" id="KW-0282">Flagellum</keyword>
<feature type="transmembrane region" description="Helical" evidence="7">
    <location>
        <begin position="31"/>
        <end position="52"/>
    </location>
</feature>
<evidence type="ECO:0000313" key="10">
    <source>
        <dbReference type="Proteomes" id="UP000718593"/>
    </source>
</evidence>
<gene>
    <name evidence="9" type="primary">fliO</name>
    <name evidence="9" type="ORF">HXL68_09800</name>
</gene>
<keyword evidence="2 7" id="KW-0812">Transmembrane</keyword>
<proteinExistence type="inferred from homology"/>
<dbReference type="InterPro" id="IPR052205">
    <property type="entry name" value="FliO/MopB"/>
</dbReference>
<keyword evidence="9" id="KW-0969">Cilium</keyword>
<keyword evidence="5 7" id="KW-0975">Bacterial flagellum</keyword>
<keyword evidence="4 7" id="KW-0472">Membrane</keyword>
<sequence length="137" mass="14179">MSRIFSALFLLFPIAAQASEAAPAGVSAGTYVQAGLALALIVGLLGATAWLARKVSGGKGFGQGGLKVIGGVALGPRERIVLVEVGDDWLVVGIVPGQIRTLHRLEKGKLPDGALPTGSDKPFAQWLQSVTQRPSHD</sequence>
<reference evidence="9" key="1">
    <citation type="submission" date="2020-04" db="EMBL/GenBank/DDBJ databases">
        <title>Deep metagenomics examines the oral microbiome during advanced dental caries in children, revealing novel taxa and co-occurrences with host molecules.</title>
        <authorList>
            <person name="Baker J.L."/>
            <person name="Morton J.T."/>
            <person name="Dinis M."/>
            <person name="Alvarez R."/>
            <person name="Tran N.C."/>
            <person name="Knight R."/>
            <person name="Edlund A."/>
        </authorList>
    </citation>
    <scope>NUCLEOTIDE SEQUENCE</scope>
    <source>
        <strain evidence="9">JCVI_32_bin.24</strain>
    </source>
</reference>
<evidence type="ECO:0000256" key="7">
    <source>
        <dbReference type="RuleBase" id="RU362064"/>
    </source>
</evidence>
<feature type="signal peptide" evidence="8">
    <location>
        <begin position="1"/>
        <end position="18"/>
    </location>
</feature>
<dbReference type="AlphaFoldDB" id="A0A930BTE0"/>
<evidence type="ECO:0000256" key="1">
    <source>
        <dbReference type="ARBA" id="ARBA00022475"/>
    </source>
</evidence>
<feature type="chain" id="PRO_5037621065" description="Flagellar protein" evidence="8">
    <location>
        <begin position="19"/>
        <end position="137"/>
    </location>
</feature>
<dbReference type="GO" id="GO:0009425">
    <property type="term" value="C:bacterial-type flagellum basal body"/>
    <property type="evidence" value="ECO:0007669"/>
    <property type="project" value="UniProtKB-SubCell"/>
</dbReference>
<comment type="subcellular location">
    <subcellularLocation>
        <location evidence="7">Cell membrane</location>
    </subcellularLocation>
    <subcellularLocation>
        <location evidence="7">Bacterial flagellum basal body</location>
    </subcellularLocation>
</comment>
<dbReference type="NCBIfam" id="TIGR03500">
    <property type="entry name" value="FliO_TIGR"/>
    <property type="match status" value="1"/>
</dbReference>
<dbReference type="Pfam" id="PF04347">
    <property type="entry name" value="FliO"/>
    <property type="match status" value="1"/>
</dbReference>
<dbReference type="GO" id="GO:0044781">
    <property type="term" value="P:bacterial-type flagellum organization"/>
    <property type="evidence" value="ECO:0007669"/>
    <property type="project" value="UniProtKB-UniRule"/>
</dbReference>
<keyword evidence="1 7" id="KW-1003">Cell membrane</keyword>
<evidence type="ECO:0000313" key="9">
    <source>
        <dbReference type="EMBL" id="MBF1165324.1"/>
    </source>
</evidence>
<dbReference type="EMBL" id="JABZMI010000185">
    <property type="protein sequence ID" value="MBF1165324.1"/>
    <property type="molecule type" value="Genomic_DNA"/>
</dbReference>
<protein>
    <recommendedName>
        <fullName evidence="7">Flagellar protein</fullName>
    </recommendedName>
</protein>
<evidence type="ECO:0000256" key="2">
    <source>
        <dbReference type="ARBA" id="ARBA00022692"/>
    </source>
</evidence>
<dbReference type="InterPro" id="IPR022781">
    <property type="entry name" value="Flagellar_biosynth_FliO"/>
</dbReference>
<evidence type="ECO:0000256" key="4">
    <source>
        <dbReference type="ARBA" id="ARBA00023136"/>
    </source>
</evidence>
<keyword evidence="3 7" id="KW-1133">Transmembrane helix</keyword>
<keyword evidence="9" id="KW-0966">Cell projection</keyword>
<evidence type="ECO:0000256" key="8">
    <source>
        <dbReference type="SAM" id="SignalP"/>
    </source>
</evidence>
<name>A0A930BTE0_9RHOO</name>